<dbReference type="Gene3D" id="1.20.144.10">
    <property type="entry name" value="Phosphatidic acid phosphatase type 2/haloperoxidase"/>
    <property type="match status" value="1"/>
</dbReference>
<keyword evidence="2 5" id="KW-0645">Protease</keyword>
<evidence type="ECO:0000259" key="7">
    <source>
        <dbReference type="Pfam" id="PF00082"/>
    </source>
</evidence>
<name>A0A1N7MX24_9RHOB</name>
<dbReference type="PRINTS" id="PR00723">
    <property type="entry name" value="SUBTILISIN"/>
</dbReference>
<evidence type="ECO:0000256" key="5">
    <source>
        <dbReference type="PROSITE-ProRule" id="PRU01240"/>
    </source>
</evidence>
<comment type="similarity">
    <text evidence="1 5">Belongs to the peptidase S8 family.</text>
</comment>
<dbReference type="AlphaFoldDB" id="A0A1N7MX24"/>
<dbReference type="GO" id="GO:0004252">
    <property type="term" value="F:serine-type endopeptidase activity"/>
    <property type="evidence" value="ECO:0007669"/>
    <property type="project" value="UniProtKB-UniRule"/>
</dbReference>
<keyword evidence="9" id="KW-1185">Reference proteome</keyword>
<keyword evidence="4 5" id="KW-0720">Serine protease</keyword>
<keyword evidence="3 5" id="KW-0378">Hydrolase</keyword>
<dbReference type="Pfam" id="PF00082">
    <property type="entry name" value="Peptidase_S8"/>
    <property type="match status" value="1"/>
</dbReference>
<feature type="active site" description="Charge relay system" evidence="5">
    <location>
        <position position="408"/>
    </location>
</feature>
<dbReference type="GO" id="GO:0006508">
    <property type="term" value="P:proteolysis"/>
    <property type="evidence" value="ECO:0007669"/>
    <property type="project" value="UniProtKB-KW"/>
</dbReference>
<feature type="domain" description="Peptidase S8/S53" evidence="7">
    <location>
        <begin position="399"/>
        <end position="790"/>
    </location>
</feature>
<dbReference type="Gene3D" id="3.40.50.200">
    <property type="entry name" value="Peptidase S8/S53 domain"/>
    <property type="match status" value="1"/>
</dbReference>
<feature type="active site" description="Charge relay system" evidence="5">
    <location>
        <position position="774"/>
    </location>
</feature>
<dbReference type="InterPro" id="IPR036938">
    <property type="entry name" value="PAP2/HPO_sf"/>
</dbReference>
<evidence type="ECO:0000256" key="1">
    <source>
        <dbReference type="ARBA" id="ARBA00011073"/>
    </source>
</evidence>
<proteinExistence type="inferred from homology"/>
<evidence type="ECO:0000256" key="4">
    <source>
        <dbReference type="ARBA" id="ARBA00022825"/>
    </source>
</evidence>
<accession>A0A1N7MX24</accession>
<protein>
    <submittedName>
        <fullName evidence="8">PAP2 superfamily protein</fullName>
    </submittedName>
</protein>
<dbReference type="PANTHER" id="PTHR43806:SF11">
    <property type="entry name" value="CEREVISIN-RELATED"/>
    <property type="match status" value="1"/>
</dbReference>
<organism evidence="8 9">
    <name type="scientific">Roseivivax lentus</name>
    <dbReference type="NCBI Taxonomy" id="633194"/>
    <lineage>
        <taxon>Bacteria</taxon>
        <taxon>Pseudomonadati</taxon>
        <taxon>Pseudomonadota</taxon>
        <taxon>Alphaproteobacteria</taxon>
        <taxon>Rhodobacterales</taxon>
        <taxon>Roseobacteraceae</taxon>
        <taxon>Roseivivax</taxon>
    </lineage>
</organism>
<dbReference type="InterPro" id="IPR000209">
    <property type="entry name" value="Peptidase_S8/S53_dom"/>
</dbReference>
<dbReference type="PROSITE" id="PS51892">
    <property type="entry name" value="SUBTILASE"/>
    <property type="match status" value="1"/>
</dbReference>
<sequence>MRSAVLSAQTRGVPKIVNCYTPRGVAPLDLAGLYAKPTGRFVVEDAQGNQETVVVIGHEAPADAVIDESLAICHSPADGFPENIFGIDTITGLGRGRGRGRGRRGRGRRGRGRGRGPEGMLAGTGSGQQRLDLLFEEETAHYRQRVTDSLPTIAELLREPGADDPYVLRPPEYSGTVTQDEVEALLEMQISDERDVRLPEINAQVDDIATPFLELVSDYAGPPAGVLRVLNLMDMAGFVVGYYFKRQFGRLRPNVFDPRIVPSIPVPTHSSYPSAHAVQTHLIAHGLAEIYEDSALVARFFDTAERISVNREYAGVHYASDTEAGIIAARAAFPILRLVMDEVFTDAIAEMNISPQANCHMLGSPGEIEQPPVKSDPAAGNGWNLGALGIRNAGPSETGKKTVVALFDTAVDVHHPALKDAIQNEFINLDYPMPLDDPWCMGSKGIGHGTAMAGLVAGSMGGRSLGVAPDAKILPVRCANLARDDHDDRFELGVAILGVGLAGNRGMLPNCPAEADAARIAAVVLSLDFQKPDYDRAGYLSAYEIRKAAEEGKLAEKIKEARDEDRPACDPFALAILIVQTQVAVVIPAGNGGGDRLAYPGNPDDYAAIFELLKHPEGRDFVYDLLLEMIDSYNMSFSRDMRFETRQAFDAFREDALEPQPLYTRSPDDDGDPFEQTGIIVVGAANYEGAPDLDPDNLDRSTHICAGYSQYGPGLCVLAPSDRDTDPPYRCDTADGAGSVPVPTADIRGPGGFAADPLADYSHAGQKYGFGGTSAAAAQVGGVISLLAERKITQAPSAPLNGPDLRRTLTGLVVEARDYIPAAHGKGAVDLTGF</sequence>
<dbReference type="InterPro" id="IPR015500">
    <property type="entry name" value="Peptidase_S8_subtilisin-rel"/>
</dbReference>
<dbReference type="PANTHER" id="PTHR43806">
    <property type="entry name" value="PEPTIDASE S8"/>
    <property type="match status" value="1"/>
</dbReference>
<feature type="compositionally biased region" description="Basic residues" evidence="6">
    <location>
        <begin position="96"/>
        <end position="114"/>
    </location>
</feature>
<dbReference type="InterPro" id="IPR036852">
    <property type="entry name" value="Peptidase_S8/S53_dom_sf"/>
</dbReference>
<dbReference type="SUPFAM" id="SSF48317">
    <property type="entry name" value="Acid phosphatase/Vanadium-dependent haloperoxidase"/>
    <property type="match status" value="1"/>
</dbReference>
<feature type="region of interest" description="Disordered" evidence="6">
    <location>
        <begin position="95"/>
        <end position="125"/>
    </location>
</feature>
<evidence type="ECO:0000313" key="8">
    <source>
        <dbReference type="EMBL" id="SIS90481.1"/>
    </source>
</evidence>
<gene>
    <name evidence="8" type="ORF">SAMN05421759_1063</name>
</gene>
<dbReference type="Proteomes" id="UP000186684">
    <property type="component" value="Unassembled WGS sequence"/>
</dbReference>
<evidence type="ECO:0000256" key="2">
    <source>
        <dbReference type="ARBA" id="ARBA00022670"/>
    </source>
</evidence>
<evidence type="ECO:0000256" key="6">
    <source>
        <dbReference type="SAM" id="MobiDB-lite"/>
    </source>
</evidence>
<dbReference type="CDD" id="cd00306">
    <property type="entry name" value="Peptidases_S8_S53"/>
    <property type="match status" value="1"/>
</dbReference>
<evidence type="ECO:0000313" key="9">
    <source>
        <dbReference type="Proteomes" id="UP000186684"/>
    </source>
</evidence>
<evidence type="ECO:0000256" key="3">
    <source>
        <dbReference type="ARBA" id="ARBA00022801"/>
    </source>
</evidence>
<dbReference type="InterPro" id="IPR050131">
    <property type="entry name" value="Peptidase_S8_subtilisin-like"/>
</dbReference>
<dbReference type="EMBL" id="FTOQ01000006">
    <property type="protein sequence ID" value="SIS90481.1"/>
    <property type="molecule type" value="Genomic_DNA"/>
</dbReference>
<feature type="active site" description="Charge relay system" evidence="5">
    <location>
        <position position="448"/>
    </location>
</feature>
<reference evidence="9" key="1">
    <citation type="submission" date="2017-01" db="EMBL/GenBank/DDBJ databases">
        <authorList>
            <person name="Varghese N."/>
            <person name="Submissions S."/>
        </authorList>
    </citation>
    <scope>NUCLEOTIDE SEQUENCE [LARGE SCALE GENOMIC DNA]</scope>
    <source>
        <strain evidence="9">DSM 29430</strain>
    </source>
</reference>
<dbReference type="STRING" id="633194.SAMN05421759_1063"/>
<dbReference type="SUPFAM" id="SSF52743">
    <property type="entry name" value="Subtilisin-like"/>
    <property type="match status" value="1"/>
</dbReference>